<sequence>MPRLTEATAAKRRMHILEAAARCLFERGLLAMSVDDVCANAGISKGAFYSHFPSKEALIHAVTDMLSAELGPIEDTGIAALADSVFERQIAPALPPANARFGIEVTAASAGDSGLRERNTANLERLRHAVEAAVRGLIAAGKARTGVDAEAVGWLVQAHVMGVLCRNAVWPAQDEAALRRSTHLLLESLLAPV</sequence>
<evidence type="ECO:0000256" key="4">
    <source>
        <dbReference type="PROSITE-ProRule" id="PRU00335"/>
    </source>
</evidence>
<dbReference type="InterPro" id="IPR001647">
    <property type="entry name" value="HTH_TetR"/>
</dbReference>
<gene>
    <name evidence="6" type="ORF">GGR46_000727</name>
</gene>
<keyword evidence="2 4" id="KW-0238">DNA-binding</keyword>
<evidence type="ECO:0000256" key="1">
    <source>
        <dbReference type="ARBA" id="ARBA00023015"/>
    </source>
</evidence>
<organism evidence="6 7">
    <name type="scientific">Sphingomonas kyeonggiensis</name>
    <dbReference type="NCBI Taxonomy" id="1268553"/>
    <lineage>
        <taxon>Bacteria</taxon>
        <taxon>Pseudomonadati</taxon>
        <taxon>Pseudomonadota</taxon>
        <taxon>Alphaproteobacteria</taxon>
        <taxon>Sphingomonadales</taxon>
        <taxon>Sphingomonadaceae</taxon>
        <taxon>Sphingomonas</taxon>
    </lineage>
</organism>
<proteinExistence type="predicted"/>
<dbReference type="InterPro" id="IPR050109">
    <property type="entry name" value="HTH-type_TetR-like_transc_reg"/>
</dbReference>
<dbReference type="PANTHER" id="PTHR30055">
    <property type="entry name" value="HTH-TYPE TRANSCRIPTIONAL REGULATOR RUTR"/>
    <property type="match status" value="1"/>
</dbReference>
<dbReference type="Proteomes" id="UP000557392">
    <property type="component" value="Unassembled WGS sequence"/>
</dbReference>
<accession>A0A7W6NW71</accession>
<reference evidence="6 7" key="1">
    <citation type="submission" date="2020-08" db="EMBL/GenBank/DDBJ databases">
        <title>Genomic Encyclopedia of Type Strains, Phase IV (KMG-IV): sequencing the most valuable type-strain genomes for metagenomic binning, comparative biology and taxonomic classification.</title>
        <authorList>
            <person name="Goeker M."/>
        </authorList>
    </citation>
    <scope>NUCLEOTIDE SEQUENCE [LARGE SCALE GENOMIC DNA]</scope>
    <source>
        <strain evidence="6 7">DSM 101806</strain>
    </source>
</reference>
<evidence type="ECO:0000259" key="5">
    <source>
        <dbReference type="PROSITE" id="PS50977"/>
    </source>
</evidence>
<dbReference type="InterPro" id="IPR036271">
    <property type="entry name" value="Tet_transcr_reg_TetR-rel_C_sf"/>
</dbReference>
<dbReference type="GO" id="GO:0000976">
    <property type="term" value="F:transcription cis-regulatory region binding"/>
    <property type="evidence" value="ECO:0007669"/>
    <property type="project" value="TreeGrafter"/>
</dbReference>
<protein>
    <submittedName>
        <fullName evidence="6">AcrR family transcriptional regulator</fullName>
    </submittedName>
</protein>
<dbReference type="InterPro" id="IPR009057">
    <property type="entry name" value="Homeodomain-like_sf"/>
</dbReference>
<evidence type="ECO:0000313" key="7">
    <source>
        <dbReference type="Proteomes" id="UP000557392"/>
    </source>
</evidence>
<keyword evidence="7" id="KW-1185">Reference proteome</keyword>
<dbReference type="EMBL" id="JACIEH010000001">
    <property type="protein sequence ID" value="MBB4097194.1"/>
    <property type="molecule type" value="Genomic_DNA"/>
</dbReference>
<dbReference type="PANTHER" id="PTHR30055:SF223">
    <property type="entry name" value="HTH-TYPE TRANSCRIPTIONAL REGULATOR UIDR"/>
    <property type="match status" value="1"/>
</dbReference>
<dbReference type="AlphaFoldDB" id="A0A7W6NW71"/>
<keyword evidence="3" id="KW-0804">Transcription</keyword>
<dbReference type="Pfam" id="PF00440">
    <property type="entry name" value="TetR_N"/>
    <property type="match status" value="1"/>
</dbReference>
<dbReference type="SUPFAM" id="SSF46689">
    <property type="entry name" value="Homeodomain-like"/>
    <property type="match status" value="1"/>
</dbReference>
<dbReference type="InterPro" id="IPR023772">
    <property type="entry name" value="DNA-bd_HTH_TetR-type_CS"/>
</dbReference>
<evidence type="ECO:0000256" key="2">
    <source>
        <dbReference type="ARBA" id="ARBA00023125"/>
    </source>
</evidence>
<dbReference type="SUPFAM" id="SSF48498">
    <property type="entry name" value="Tetracyclin repressor-like, C-terminal domain"/>
    <property type="match status" value="1"/>
</dbReference>
<dbReference type="Gene3D" id="1.10.357.10">
    <property type="entry name" value="Tetracycline Repressor, domain 2"/>
    <property type="match status" value="1"/>
</dbReference>
<keyword evidence="1" id="KW-0805">Transcription regulation</keyword>
<dbReference type="GO" id="GO:0003700">
    <property type="term" value="F:DNA-binding transcription factor activity"/>
    <property type="evidence" value="ECO:0007669"/>
    <property type="project" value="TreeGrafter"/>
</dbReference>
<dbReference type="PRINTS" id="PR00455">
    <property type="entry name" value="HTHTETR"/>
</dbReference>
<dbReference type="RefSeq" id="WP_183994639.1">
    <property type="nucleotide sequence ID" value="NZ_JACIEH010000001.1"/>
</dbReference>
<dbReference type="PROSITE" id="PS01081">
    <property type="entry name" value="HTH_TETR_1"/>
    <property type="match status" value="1"/>
</dbReference>
<dbReference type="FunFam" id="1.10.10.60:FF:000141">
    <property type="entry name" value="TetR family transcriptional regulator"/>
    <property type="match status" value="1"/>
</dbReference>
<evidence type="ECO:0000256" key="3">
    <source>
        <dbReference type="ARBA" id="ARBA00023163"/>
    </source>
</evidence>
<feature type="domain" description="HTH tetR-type" evidence="5">
    <location>
        <begin position="10"/>
        <end position="70"/>
    </location>
</feature>
<comment type="caution">
    <text evidence="6">The sequence shown here is derived from an EMBL/GenBank/DDBJ whole genome shotgun (WGS) entry which is preliminary data.</text>
</comment>
<name>A0A7W6NW71_9SPHN</name>
<feature type="DNA-binding region" description="H-T-H motif" evidence="4">
    <location>
        <begin position="33"/>
        <end position="52"/>
    </location>
</feature>
<dbReference type="PROSITE" id="PS50977">
    <property type="entry name" value="HTH_TETR_2"/>
    <property type="match status" value="1"/>
</dbReference>
<evidence type="ECO:0000313" key="6">
    <source>
        <dbReference type="EMBL" id="MBB4097194.1"/>
    </source>
</evidence>